<dbReference type="SUPFAM" id="SSF88659">
    <property type="entry name" value="Sigma3 and sigma4 domains of RNA polymerase sigma factors"/>
    <property type="match status" value="1"/>
</dbReference>
<proteinExistence type="inferred from homology"/>
<evidence type="ECO:0000259" key="5">
    <source>
        <dbReference type="Pfam" id="PF04542"/>
    </source>
</evidence>
<feature type="domain" description="RNA polymerase sigma-70 region 2" evidence="5">
    <location>
        <begin position="23"/>
        <end position="88"/>
    </location>
</feature>
<evidence type="ECO:0000256" key="1">
    <source>
        <dbReference type="ARBA" id="ARBA00010641"/>
    </source>
</evidence>
<keyword evidence="3" id="KW-0731">Sigma factor</keyword>
<comment type="caution">
    <text evidence="7">The sequence shown here is derived from an EMBL/GenBank/DDBJ whole genome shotgun (WGS) entry which is preliminary data.</text>
</comment>
<evidence type="ECO:0000313" key="8">
    <source>
        <dbReference type="Proteomes" id="UP000178098"/>
    </source>
</evidence>
<evidence type="ECO:0000256" key="2">
    <source>
        <dbReference type="ARBA" id="ARBA00023015"/>
    </source>
</evidence>
<dbReference type="GO" id="GO:0003677">
    <property type="term" value="F:DNA binding"/>
    <property type="evidence" value="ECO:0007669"/>
    <property type="project" value="InterPro"/>
</dbReference>
<evidence type="ECO:0000259" key="6">
    <source>
        <dbReference type="Pfam" id="PF08281"/>
    </source>
</evidence>
<keyword evidence="2" id="KW-0805">Transcription regulation</keyword>
<dbReference type="InterPro" id="IPR013249">
    <property type="entry name" value="RNA_pol_sigma70_r4_t2"/>
</dbReference>
<dbReference type="Pfam" id="PF08281">
    <property type="entry name" value="Sigma70_r4_2"/>
    <property type="match status" value="1"/>
</dbReference>
<dbReference type="InterPro" id="IPR014284">
    <property type="entry name" value="RNA_pol_sigma-70_dom"/>
</dbReference>
<dbReference type="Gene3D" id="1.10.1740.10">
    <property type="match status" value="1"/>
</dbReference>
<dbReference type="SUPFAM" id="SSF88946">
    <property type="entry name" value="Sigma2 domain of RNA polymerase sigma factors"/>
    <property type="match status" value="1"/>
</dbReference>
<dbReference type="AlphaFoldDB" id="A0A1F7HJY7"/>
<dbReference type="InterPro" id="IPR039425">
    <property type="entry name" value="RNA_pol_sigma-70-like"/>
</dbReference>
<dbReference type="GO" id="GO:0006352">
    <property type="term" value="P:DNA-templated transcription initiation"/>
    <property type="evidence" value="ECO:0007669"/>
    <property type="project" value="InterPro"/>
</dbReference>
<organism evidence="7 8">
    <name type="scientific">Candidatus Roizmanbacteria bacterium RIFCSPHIGHO2_02_FULL_43_11</name>
    <dbReference type="NCBI Taxonomy" id="1802043"/>
    <lineage>
        <taxon>Bacteria</taxon>
        <taxon>Candidatus Roizmaniibacteriota</taxon>
    </lineage>
</organism>
<accession>A0A1F7HJY7</accession>
<dbReference type="Pfam" id="PF04542">
    <property type="entry name" value="Sigma70_r2"/>
    <property type="match status" value="1"/>
</dbReference>
<dbReference type="Proteomes" id="UP000178098">
    <property type="component" value="Unassembled WGS sequence"/>
</dbReference>
<gene>
    <name evidence="7" type="ORF">A3D08_01545</name>
</gene>
<dbReference type="GO" id="GO:0016987">
    <property type="term" value="F:sigma factor activity"/>
    <property type="evidence" value="ECO:0007669"/>
    <property type="project" value="UniProtKB-KW"/>
</dbReference>
<keyword evidence="4" id="KW-0804">Transcription</keyword>
<dbReference type="InterPro" id="IPR013324">
    <property type="entry name" value="RNA_pol_sigma_r3/r4-like"/>
</dbReference>
<dbReference type="NCBIfam" id="TIGR02937">
    <property type="entry name" value="sigma70-ECF"/>
    <property type="match status" value="1"/>
</dbReference>
<dbReference type="Gene3D" id="1.10.10.10">
    <property type="entry name" value="Winged helix-like DNA-binding domain superfamily/Winged helix DNA-binding domain"/>
    <property type="match status" value="1"/>
</dbReference>
<dbReference type="InterPro" id="IPR013325">
    <property type="entry name" value="RNA_pol_sigma_r2"/>
</dbReference>
<sequence length="192" mass="22873">MSKKEHILLRRLLSHDESALHELYAEYKTHLLLYIQRSLGKEDAEEVLQDTFMAFIESLRNFRGQSSLKTFLYAIAKRKVVDALRRKKVKKLLFSYLPEYVVDSLAVVFLHDSLDKEYVRRKIERVFDQLPHDYARILRLKYIEGYKVHAIAQVMDLPFKAAESMLFRARKAFVKVYTKHDRSDIFPFEEKI</sequence>
<evidence type="ECO:0000256" key="3">
    <source>
        <dbReference type="ARBA" id="ARBA00023082"/>
    </source>
</evidence>
<feature type="domain" description="RNA polymerase sigma factor 70 region 4 type 2" evidence="6">
    <location>
        <begin position="121"/>
        <end position="172"/>
    </location>
</feature>
<protein>
    <recommendedName>
        <fullName evidence="9">RNA polymerase sigma factor</fullName>
    </recommendedName>
</protein>
<dbReference type="PANTHER" id="PTHR43133:SF51">
    <property type="entry name" value="RNA POLYMERASE SIGMA FACTOR"/>
    <property type="match status" value="1"/>
</dbReference>
<dbReference type="EMBL" id="MFZT01000014">
    <property type="protein sequence ID" value="OGK31538.1"/>
    <property type="molecule type" value="Genomic_DNA"/>
</dbReference>
<name>A0A1F7HJY7_9BACT</name>
<evidence type="ECO:0000313" key="7">
    <source>
        <dbReference type="EMBL" id="OGK31538.1"/>
    </source>
</evidence>
<comment type="similarity">
    <text evidence="1">Belongs to the sigma-70 factor family. ECF subfamily.</text>
</comment>
<reference evidence="7 8" key="1">
    <citation type="journal article" date="2016" name="Nat. Commun.">
        <title>Thousands of microbial genomes shed light on interconnected biogeochemical processes in an aquifer system.</title>
        <authorList>
            <person name="Anantharaman K."/>
            <person name="Brown C.T."/>
            <person name="Hug L.A."/>
            <person name="Sharon I."/>
            <person name="Castelle C.J."/>
            <person name="Probst A.J."/>
            <person name="Thomas B.C."/>
            <person name="Singh A."/>
            <person name="Wilkins M.J."/>
            <person name="Karaoz U."/>
            <person name="Brodie E.L."/>
            <person name="Williams K.H."/>
            <person name="Hubbard S.S."/>
            <person name="Banfield J.F."/>
        </authorList>
    </citation>
    <scope>NUCLEOTIDE SEQUENCE [LARGE SCALE GENOMIC DNA]</scope>
</reference>
<dbReference type="PANTHER" id="PTHR43133">
    <property type="entry name" value="RNA POLYMERASE ECF-TYPE SIGMA FACTO"/>
    <property type="match status" value="1"/>
</dbReference>
<dbReference type="InterPro" id="IPR007627">
    <property type="entry name" value="RNA_pol_sigma70_r2"/>
</dbReference>
<dbReference type="InterPro" id="IPR036388">
    <property type="entry name" value="WH-like_DNA-bd_sf"/>
</dbReference>
<evidence type="ECO:0008006" key="9">
    <source>
        <dbReference type="Google" id="ProtNLM"/>
    </source>
</evidence>
<evidence type="ECO:0000256" key="4">
    <source>
        <dbReference type="ARBA" id="ARBA00023163"/>
    </source>
</evidence>